<keyword evidence="5" id="KW-0503">Monooxygenase</keyword>
<dbReference type="PRINTS" id="PR00463">
    <property type="entry name" value="EP450I"/>
</dbReference>
<dbReference type="InterPro" id="IPR002401">
    <property type="entry name" value="Cyt_P450_E_grp-I"/>
</dbReference>
<dbReference type="GO" id="GO:0020037">
    <property type="term" value="F:heme binding"/>
    <property type="evidence" value="ECO:0007669"/>
    <property type="project" value="InterPro"/>
</dbReference>
<name>A0A9W9CTW1_9PEZI</name>
<dbReference type="EMBL" id="JAPEVB010000005">
    <property type="protein sequence ID" value="KAJ4387826.1"/>
    <property type="molecule type" value="Genomic_DNA"/>
</dbReference>
<evidence type="ECO:0008006" key="9">
    <source>
        <dbReference type="Google" id="ProtNLM"/>
    </source>
</evidence>
<feature type="binding site" description="axial binding residue" evidence="6">
    <location>
        <position position="365"/>
    </location>
    <ligand>
        <name>heme</name>
        <dbReference type="ChEBI" id="CHEBI:30413"/>
    </ligand>
    <ligandPart>
        <name>Fe</name>
        <dbReference type="ChEBI" id="CHEBI:18248"/>
    </ligandPart>
</feature>
<dbReference type="PANTHER" id="PTHR46300:SF2">
    <property type="entry name" value="CYTOCHROME P450 MONOOXYGENASE ALNH-RELATED"/>
    <property type="match status" value="1"/>
</dbReference>
<evidence type="ECO:0000256" key="1">
    <source>
        <dbReference type="ARBA" id="ARBA00010617"/>
    </source>
</evidence>
<proteinExistence type="inferred from homology"/>
<dbReference type="Proteomes" id="UP001140453">
    <property type="component" value="Unassembled WGS sequence"/>
</dbReference>
<dbReference type="Gene3D" id="1.10.630.10">
    <property type="entry name" value="Cytochrome P450"/>
    <property type="match status" value="1"/>
</dbReference>
<accession>A0A9W9CTW1</accession>
<keyword evidence="4 6" id="KW-0408">Iron</keyword>
<dbReference type="PANTHER" id="PTHR46300">
    <property type="entry name" value="P450, PUTATIVE (EUROFUNG)-RELATED-RELATED"/>
    <property type="match status" value="1"/>
</dbReference>
<dbReference type="GO" id="GO:0004497">
    <property type="term" value="F:monooxygenase activity"/>
    <property type="evidence" value="ECO:0007669"/>
    <property type="project" value="UniProtKB-KW"/>
</dbReference>
<dbReference type="OrthoDB" id="1055148at2759"/>
<evidence type="ECO:0000256" key="6">
    <source>
        <dbReference type="PIRSR" id="PIRSR602401-1"/>
    </source>
</evidence>
<comment type="cofactor">
    <cofactor evidence="6">
        <name>heme</name>
        <dbReference type="ChEBI" id="CHEBI:30413"/>
    </cofactor>
</comment>
<dbReference type="CDD" id="cd11065">
    <property type="entry name" value="CYP64-like"/>
    <property type="match status" value="1"/>
</dbReference>
<dbReference type="AlphaFoldDB" id="A0A9W9CTW1"/>
<evidence type="ECO:0000256" key="3">
    <source>
        <dbReference type="ARBA" id="ARBA00023002"/>
    </source>
</evidence>
<dbReference type="InterPro" id="IPR001128">
    <property type="entry name" value="Cyt_P450"/>
</dbReference>
<dbReference type="SUPFAM" id="SSF48264">
    <property type="entry name" value="Cytochrome P450"/>
    <property type="match status" value="1"/>
</dbReference>
<gene>
    <name evidence="7" type="ORF">N0V93_008429</name>
</gene>
<evidence type="ECO:0000313" key="8">
    <source>
        <dbReference type="Proteomes" id="UP001140453"/>
    </source>
</evidence>
<evidence type="ECO:0000256" key="4">
    <source>
        <dbReference type="ARBA" id="ARBA00023004"/>
    </source>
</evidence>
<evidence type="ECO:0000256" key="5">
    <source>
        <dbReference type="ARBA" id="ARBA00023033"/>
    </source>
</evidence>
<comment type="caution">
    <text evidence="7">The sequence shown here is derived from an EMBL/GenBank/DDBJ whole genome shotgun (WGS) entry which is preliminary data.</text>
</comment>
<dbReference type="InterPro" id="IPR036396">
    <property type="entry name" value="Cyt_P450_sf"/>
</dbReference>
<protein>
    <recommendedName>
        <fullName evidence="9">Cytochrome P450</fullName>
    </recommendedName>
</protein>
<dbReference type="GO" id="GO:0005506">
    <property type="term" value="F:iron ion binding"/>
    <property type="evidence" value="ECO:0007669"/>
    <property type="project" value="InterPro"/>
</dbReference>
<dbReference type="GO" id="GO:0016705">
    <property type="term" value="F:oxidoreductase activity, acting on paired donors, with incorporation or reduction of molecular oxygen"/>
    <property type="evidence" value="ECO:0007669"/>
    <property type="project" value="InterPro"/>
</dbReference>
<evidence type="ECO:0000256" key="2">
    <source>
        <dbReference type="ARBA" id="ARBA00022723"/>
    </source>
</evidence>
<dbReference type="InterPro" id="IPR050364">
    <property type="entry name" value="Cytochrome_P450_fung"/>
</dbReference>
<keyword evidence="2 6" id="KW-0479">Metal-binding</keyword>
<keyword evidence="8" id="KW-1185">Reference proteome</keyword>
<keyword evidence="3" id="KW-0560">Oxidoreductase</keyword>
<comment type="similarity">
    <text evidence="1">Belongs to the cytochrome P450 family.</text>
</comment>
<organism evidence="7 8">
    <name type="scientific">Gnomoniopsis smithogilvyi</name>
    <dbReference type="NCBI Taxonomy" id="1191159"/>
    <lineage>
        <taxon>Eukaryota</taxon>
        <taxon>Fungi</taxon>
        <taxon>Dikarya</taxon>
        <taxon>Ascomycota</taxon>
        <taxon>Pezizomycotina</taxon>
        <taxon>Sordariomycetes</taxon>
        <taxon>Sordariomycetidae</taxon>
        <taxon>Diaporthales</taxon>
        <taxon>Gnomoniaceae</taxon>
        <taxon>Gnomoniopsis</taxon>
    </lineage>
</organism>
<sequence>MIVLSSDQVVKDLMDKRSNIYSDRPDMYFLQIIGGGNRFLSMPYGDTWRLLRKLCHTPLNINTAKFYVPYQDLESKMLLDGMLQNPQLWIEHIKRYSHSIMTQMLFGFRTTSMDDPKRNALYHVVESMSEVLGSSTGAVLEVYPLARKLPDFMLPEKKHAKKLHEAERSLFVGMWLDAKRAVLGGTSKPCFSRDLVQNQLAYGISEELCGWTVGTLLEAGSDTSANTLMGFIQAMILFPSVQKQAQEELDRVCGDARLPTMEDMDDLPYIHACVKESLRWMPTAILGAPHKVMQDNEYMGYHIPAGASVTCNVWAIHMDEKRHPCPREFDPLRYIHDPKSSYESATSADASQRDHFVFGTGRRLCQGMHVADRTLHLAVSRLLWAFNIDKALDDDGREVVPDPERLTQGFILHPEPFPASITPRSEKHAVLLRKDWEACQQLLDQRKQWIHLPEGLGSKK</sequence>
<keyword evidence="6" id="KW-0349">Heme</keyword>
<reference evidence="7" key="1">
    <citation type="submission" date="2022-10" db="EMBL/GenBank/DDBJ databases">
        <title>Tapping the CABI collections for fungal endophytes: first genome assemblies for Collariella, Neodidymelliopsis, Ascochyta clinopodiicola, Didymella pomorum, Didymosphaeria variabile, Neocosmospora piperis and Neocucurbitaria cava.</title>
        <authorList>
            <person name="Hill R."/>
        </authorList>
    </citation>
    <scope>NUCLEOTIDE SEQUENCE</scope>
    <source>
        <strain evidence="7">IMI 355082</strain>
    </source>
</reference>
<dbReference type="Pfam" id="PF00067">
    <property type="entry name" value="p450"/>
    <property type="match status" value="1"/>
</dbReference>
<evidence type="ECO:0000313" key="7">
    <source>
        <dbReference type="EMBL" id="KAJ4387826.1"/>
    </source>
</evidence>